<feature type="non-terminal residue" evidence="2">
    <location>
        <position position="1"/>
    </location>
</feature>
<dbReference type="EMBL" id="LGTZ01001418">
    <property type="protein sequence ID" value="OJD21423.1"/>
    <property type="molecule type" value="Genomic_DNA"/>
</dbReference>
<evidence type="ECO:0000313" key="2">
    <source>
        <dbReference type="EMBL" id="OJD21423.1"/>
    </source>
</evidence>
<dbReference type="PANTHER" id="PTHR46411">
    <property type="entry name" value="FAMILY ATPASE, PUTATIVE-RELATED"/>
    <property type="match status" value="1"/>
</dbReference>
<accession>A0A1J9QYY6</accession>
<evidence type="ECO:0000256" key="1">
    <source>
        <dbReference type="SAM" id="MobiDB-lite"/>
    </source>
</evidence>
<organism evidence="2 3">
    <name type="scientific">Blastomyces percursus</name>
    <dbReference type="NCBI Taxonomy" id="1658174"/>
    <lineage>
        <taxon>Eukaryota</taxon>
        <taxon>Fungi</taxon>
        <taxon>Dikarya</taxon>
        <taxon>Ascomycota</taxon>
        <taxon>Pezizomycotina</taxon>
        <taxon>Eurotiomycetes</taxon>
        <taxon>Eurotiomycetidae</taxon>
        <taxon>Onygenales</taxon>
        <taxon>Ajellomycetaceae</taxon>
        <taxon>Blastomyces</taxon>
    </lineage>
</organism>
<evidence type="ECO:0000313" key="3">
    <source>
        <dbReference type="Proteomes" id="UP000242791"/>
    </source>
</evidence>
<reference evidence="2 3" key="1">
    <citation type="submission" date="2015-08" db="EMBL/GenBank/DDBJ databases">
        <title>Emmonsia species relationships and genome sequence.</title>
        <authorList>
            <person name="Cuomo C.A."/>
            <person name="Schwartz I.S."/>
            <person name="Kenyon C."/>
            <person name="De Hoog G.S."/>
            <person name="Govender N.P."/>
            <person name="Botha A."/>
            <person name="Moreno L."/>
            <person name="De Vries M."/>
            <person name="Munoz J.F."/>
            <person name="Stielow J.B."/>
        </authorList>
    </citation>
    <scope>NUCLEOTIDE SEQUENCE [LARGE SCALE GENOMIC DNA]</scope>
    <source>
        <strain evidence="2 3">EI222</strain>
    </source>
</reference>
<dbReference type="VEuPathDB" id="FungiDB:ACJ73_07235"/>
<comment type="caution">
    <text evidence="2">The sequence shown here is derived from an EMBL/GenBank/DDBJ whole genome shotgun (WGS) entry which is preliminary data.</text>
</comment>
<gene>
    <name evidence="2" type="ORF">ACJ73_07235</name>
</gene>
<dbReference type="OrthoDB" id="4506216at2759"/>
<dbReference type="AlphaFoldDB" id="A0A1J9QYY6"/>
<sequence length="331" mass="36457">TKLTEPDSDAPCDRCKGKCEHQQLAYKSNTSVSKKHAAATATDDSDDDTDPEDDTDDEISSGDEDDDYSPGARALIESLTTGQEPRAGHTEEGEDPSVCERHVFTLGDRPADTGEEILGRAAADAAEFTISNIRPIDWSQLSSFDHLEIPSGGESQAWLGDIVLRWHRRRKKEAPHILVVWTSWSWENPDSGENCGSPEKAALLTDDLEEHLSRVLDLVRRWDAILLLDEADVFLSERSVNGLHHNALVSCFSSRPSILEGSCSLLPTGTPRWTRQCKVGYTLIKNIARAAFSLVKGGVVTITHIETALNCAEEFDQDFHGAGPLDKRTYT</sequence>
<dbReference type="Proteomes" id="UP000242791">
    <property type="component" value="Unassembled WGS sequence"/>
</dbReference>
<evidence type="ECO:0008006" key="4">
    <source>
        <dbReference type="Google" id="ProtNLM"/>
    </source>
</evidence>
<protein>
    <recommendedName>
        <fullName evidence="4">ATPase AAA-type core domain-containing protein</fullName>
    </recommendedName>
</protein>
<feature type="region of interest" description="Disordered" evidence="1">
    <location>
        <begin position="26"/>
        <end position="99"/>
    </location>
</feature>
<proteinExistence type="predicted"/>
<dbReference type="PANTHER" id="PTHR46411:SF3">
    <property type="entry name" value="AAA+ ATPASE DOMAIN-CONTAINING PROTEIN"/>
    <property type="match status" value="1"/>
</dbReference>
<feature type="compositionally biased region" description="Acidic residues" evidence="1">
    <location>
        <begin position="43"/>
        <end position="68"/>
    </location>
</feature>
<name>A0A1J9QYY6_9EURO</name>
<keyword evidence="3" id="KW-1185">Reference proteome</keyword>
<dbReference type="STRING" id="1658174.A0A1J9QYY6"/>